<dbReference type="RefSeq" id="WP_284328383.1">
    <property type="nucleotide sequence ID" value="NZ_BSUN01000001.1"/>
</dbReference>
<reference evidence="4" key="1">
    <citation type="journal article" date="2019" name="Int. J. Syst. Evol. Microbiol.">
        <title>The Global Catalogue of Microorganisms (GCM) 10K type strain sequencing project: providing services to taxonomists for standard genome sequencing and annotation.</title>
        <authorList>
            <consortium name="The Broad Institute Genomics Platform"/>
            <consortium name="The Broad Institute Genome Sequencing Center for Infectious Disease"/>
            <person name="Wu L."/>
            <person name="Ma J."/>
        </authorList>
    </citation>
    <scope>NUCLEOTIDE SEQUENCE [LARGE SCALE GENOMIC DNA]</scope>
    <source>
        <strain evidence="4">NBRC 112299</strain>
    </source>
</reference>
<evidence type="ECO:0000313" key="4">
    <source>
        <dbReference type="Proteomes" id="UP001157125"/>
    </source>
</evidence>
<dbReference type="EMBL" id="BSUN01000001">
    <property type="protein sequence ID" value="GMA36080.1"/>
    <property type="molecule type" value="Genomic_DNA"/>
</dbReference>
<dbReference type="Pfam" id="PF13649">
    <property type="entry name" value="Methyltransf_25"/>
    <property type="match status" value="1"/>
</dbReference>
<gene>
    <name evidence="3" type="ORF">GCM10025876_22840</name>
</gene>
<dbReference type="SUPFAM" id="SSF53335">
    <property type="entry name" value="S-adenosyl-L-methionine-dependent methyltransferases"/>
    <property type="match status" value="1"/>
</dbReference>
<feature type="domain" description="Methyltransferase" evidence="2">
    <location>
        <begin position="54"/>
        <end position="146"/>
    </location>
</feature>
<dbReference type="CDD" id="cd02440">
    <property type="entry name" value="AdoMet_MTases"/>
    <property type="match status" value="1"/>
</dbReference>
<proteinExistence type="predicted"/>
<evidence type="ECO:0000313" key="3">
    <source>
        <dbReference type="EMBL" id="GMA36080.1"/>
    </source>
</evidence>
<evidence type="ECO:0000259" key="2">
    <source>
        <dbReference type="Pfam" id="PF13649"/>
    </source>
</evidence>
<dbReference type="InterPro" id="IPR029063">
    <property type="entry name" value="SAM-dependent_MTases_sf"/>
</dbReference>
<comment type="caution">
    <text evidence="3">The sequence shown here is derived from an EMBL/GenBank/DDBJ whole genome shotgun (WGS) entry which is preliminary data.</text>
</comment>
<sequence>MTHTEHAHTHAEPMADFSRASWEKKYREREALWSGQPNAPLVDEAENLAPASALEVGCGEGADAVWLATQGWHVTGVDLSATALARAQVHAESSGVAAHVTFTDAPLDEVIGHHGPWELVSSMYTHPAQGGRWLVETLAAAVAPGGRLLVVGHHPTDPHAVDHPDLADAAFAAEDVADVLDRDLWEVSASVRERVTWGEGGHERLWRDSVLVARRHG</sequence>
<accession>A0ABQ6IE92</accession>
<evidence type="ECO:0000256" key="1">
    <source>
        <dbReference type="ARBA" id="ARBA00022679"/>
    </source>
</evidence>
<dbReference type="Proteomes" id="UP001157125">
    <property type="component" value="Unassembled WGS sequence"/>
</dbReference>
<organism evidence="3 4">
    <name type="scientific">Demequina litorisediminis</name>
    <dbReference type="NCBI Taxonomy" id="1849022"/>
    <lineage>
        <taxon>Bacteria</taxon>
        <taxon>Bacillati</taxon>
        <taxon>Actinomycetota</taxon>
        <taxon>Actinomycetes</taxon>
        <taxon>Micrococcales</taxon>
        <taxon>Demequinaceae</taxon>
        <taxon>Demequina</taxon>
    </lineage>
</organism>
<name>A0ABQ6IE92_9MICO</name>
<keyword evidence="4" id="KW-1185">Reference proteome</keyword>
<keyword evidence="1" id="KW-0808">Transferase</keyword>
<dbReference type="Gene3D" id="3.40.50.150">
    <property type="entry name" value="Vaccinia Virus protein VP39"/>
    <property type="match status" value="1"/>
</dbReference>
<dbReference type="PANTHER" id="PTHR43861">
    <property type="entry name" value="TRANS-ACONITATE 2-METHYLTRANSFERASE-RELATED"/>
    <property type="match status" value="1"/>
</dbReference>
<dbReference type="InterPro" id="IPR041698">
    <property type="entry name" value="Methyltransf_25"/>
</dbReference>
<dbReference type="PANTHER" id="PTHR43861:SF3">
    <property type="entry name" value="PUTATIVE (AFU_ORTHOLOGUE AFUA_2G14390)-RELATED"/>
    <property type="match status" value="1"/>
</dbReference>
<protein>
    <recommendedName>
        <fullName evidence="2">Methyltransferase domain-containing protein</fullName>
    </recommendedName>
</protein>